<dbReference type="NCBIfam" id="TIGR01033">
    <property type="entry name" value="YebC/PmpR family DNA-binding transcriptional regulator"/>
    <property type="match status" value="1"/>
</dbReference>
<keyword evidence="8" id="KW-1185">Reference proteome</keyword>
<dbReference type="GO" id="GO:0016149">
    <property type="term" value="F:translation release factor activity, codon specific"/>
    <property type="evidence" value="ECO:0007669"/>
    <property type="project" value="InterPro"/>
</dbReference>
<dbReference type="SUPFAM" id="SSF75625">
    <property type="entry name" value="YebC-like"/>
    <property type="match status" value="1"/>
</dbReference>
<dbReference type="Pfam" id="PF20772">
    <property type="entry name" value="TACO1_YebC_N"/>
    <property type="match status" value="1"/>
</dbReference>
<dbReference type="InterPro" id="IPR017856">
    <property type="entry name" value="Integrase-like_N"/>
</dbReference>
<evidence type="ECO:0000313" key="8">
    <source>
        <dbReference type="Proteomes" id="UP000467840"/>
    </source>
</evidence>
<evidence type="ECO:0000256" key="3">
    <source>
        <dbReference type="ARBA" id="ARBA00010835"/>
    </source>
</evidence>
<dbReference type="GO" id="GO:0005739">
    <property type="term" value="C:mitochondrion"/>
    <property type="evidence" value="ECO:0007669"/>
    <property type="project" value="UniProtKB-SubCell"/>
</dbReference>
<comment type="similarity">
    <text evidence="2">Belongs to the TACO1 family.</text>
</comment>
<comment type="subcellular location">
    <subcellularLocation>
        <location evidence="1">Mitochondrion</location>
    </subcellularLocation>
</comment>
<proteinExistence type="inferred from homology"/>
<dbReference type="InterPro" id="IPR045853">
    <property type="entry name" value="Pep_chain_release_fac_I_sf"/>
</dbReference>
<evidence type="ECO:0000256" key="5">
    <source>
        <dbReference type="SAM" id="MobiDB-lite"/>
    </source>
</evidence>
<dbReference type="FunFam" id="3.30.160.20:FF:000010">
    <property type="entry name" value="Peptide chain release factor 2"/>
    <property type="match status" value="1"/>
</dbReference>
<evidence type="ECO:0000256" key="2">
    <source>
        <dbReference type="ARBA" id="ARBA00008724"/>
    </source>
</evidence>
<comment type="similarity">
    <text evidence="3">Belongs to the prokaryotic/mitochondrial release factor family.</text>
</comment>
<sequence>MAGHSQFANIKHRKGAQDAKRSKVFTKLRKEIIIAARSGPPTPDLNPRLRAAIASAKAENLPKDRIEAAIKSAQGNAADDSYEEITYEGYGPGSTAIVVHALSNNRNRTAGELRHIFSKHGGKLGEKGSIAYLFDHVGLVVYKAESIESFDALFNLATSLGAIDLEEGGEGEDKVYTIICSVEDFGKVRDGLYAQYSDGELAKLSWRPKQKVQVDSPELCAKLVSFLNDLEDNDDVQYVEGDFAIVGWRLKIEVRYNSFGGVDSLEALNSRCSSTSLWDDQENAKKLLSERARVEEVLASFRTLEREHADCVELFDMADEGDGEFLGGLWETLTQLERRVGRKKAECMFSGEADNSGCFLVIRPGAGGTESSDWAAMLLRMYVRWAETYHGFTTEIIDKIDGEAAGLKSVTVKMSGRGAYGWMKTESGVHRLVRISPFDSSSRRHTSFASVEVSPIADDTINIEILEKDLRIDTYRASGAGGQHVNKTESAVRITHIPSGIVVQCQTSRSQHQNRAEAYSLLRSRLYEMELQEKEKKMAQEHDSRCDIGWGHQIRSYVMHPYRMVKDLRTGCETGDVDSVLNGDLDKFITATLTYKLSQAQR</sequence>
<dbReference type="Pfam" id="PF03462">
    <property type="entry name" value="PCRF"/>
    <property type="match status" value="1"/>
</dbReference>
<dbReference type="AlphaFoldDB" id="A0A6A6K098"/>
<dbReference type="NCBIfam" id="TIGR00020">
    <property type="entry name" value="prfB"/>
    <property type="match status" value="1"/>
</dbReference>
<dbReference type="InterPro" id="IPR026564">
    <property type="entry name" value="Transcrip_reg_TACO1-like_dom3"/>
</dbReference>
<dbReference type="Gene3D" id="3.30.70.1660">
    <property type="match status" value="1"/>
</dbReference>
<dbReference type="SUPFAM" id="SSF75620">
    <property type="entry name" value="Release factor"/>
    <property type="match status" value="1"/>
</dbReference>
<evidence type="ECO:0000259" key="6">
    <source>
        <dbReference type="PROSITE" id="PS00745"/>
    </source>
</evidence>
<dbReference type="Gene3D" id="3.30.70.980">
    <property type="match status" value="2"/>
</dbReference>
<evidence type="ECO:0000256" key="1">
    <source>
        <dbReference type="ARBA" id="ARBA00004173"/>
    </source>
</evidence>
<dbReference type="PROSITE" id="PS00745">
    <property type="entry name" value="RF_PROK_I"/>
    <property type="match status" value="1"/>
</dbReference>
<accession>A0A6A6K098</accession>
<dbReference type="PANTHER" id="PTHR43116:SF3">
    <property type="entry name" value="CLASS I PEPTIDE CHAIN RELEASE FACTOR"/>
    <property type="match status" value="1"/>
</dbReference>
<dbReference type="InterPro" id="IPR000352">
    <property type="entry name" value="Pep_chain_release_fac_I"/>
</dbReference>
<comment type="caution">
    <text evidence="7">The sequence shown here is derived from an EMBL/GenBank/DDBJ whole genome shotgun (WGS) entry which is preliminary data.</text>
</comment>
<dbReference type="NCBIfam" id="NF001030">
    <property type="entry name" value="PRK00110.1"/>
    <property type="match status" value="1"/>
</dbReference>
<protein>
    <recommendedName>
        <fullName evidence="6">Prokaryotic-type class I peptide chain release factors domain-containing protein</fullName>
    </recommendedName>
</protein>
<dbReference type="InterPro" id="IPR004374">
    <property type="entry name" value="PrfB"/>
</dbReference>
<gene>
    <name evidence="7" type="ORF">GH714_042728</name>
</gene>
<dbReference type="InterPro" id="IPR048300">
    <property type="entry name" value="TACO1_YebC-like_2nd/3rd_dom"/>
</dbReference>
<dbReference type="Pfam" id="PF01709">
    <property type="entry name" value="Transcrip_reg"/>
    <property type="match status" value="1"/>
</dbReference>
<dbReference type="Proteomes" id="UP000467840">
    <property type="component" value="Unassembled WGS sequence"/>
</dbReference>
<evidence type="ECO:0000313" key="7">
    <source>
        <dbReference type="EMBL" id="KAF2281904.1"/>
    </source>
</evidence>
<keyword evidence="4" id="KW-0648">Protein biosynthesis</keyword>
<reference evidence="7 8" key="1">
    <citation type="journal article" date="2020" name="Mol. Plant">
        <title>The Chromosome-Based Rubber Tree Genome Provides New Insights into Spurge Genome Evolution and Rubber Biosynthesis.</title>
        <authorList>
            <person name="Liu J."/>
            <person name="Shi C."/>
            <person name="Shi C.C."/>
            <person name="Li W."/>
            <person name="Zhang Q.J."/>
            <person name="Zhang Y."/>
            <person name="Li K."/>
            <person name="Lu H.F."/>
            <person name="Shi C."/>
            <person name="Zhu S.T."/>
            <person name="Xiao Z.Y."/>
            <person name="Nan H."/>
            <person name="Yue Y."/>
            <person name="Zhu X.G."/>
            <person name="Wu Y."/>
            <person name="Hong X.N."/>
            <person name="Fan G.Y."/>
            <person name="Tong Y."/>
            <person name="Zhang D."/>
            <person name="Mao C.L."/>
            <person name="Liu Y.L."/>
            <person name="Hao S.J."/>
            <person name="Liu W.Q."/>
            <person name="Lv M.Q."/>
            <person name="Zhang H.B."/>
            <person name="Liu Y."/>
            <person name="Hu-Tang G.R."/>
            <person name="Wang J.P."/>
            <person name="Wang J.H."/>
            <person name="Sun Y.H."/>
            <person name="Ni S.B."/>
            <person name="Chen W.B."/>
            <person name="Zhang X.C."/>
            <person name="Jiao Y.N."/>
            <person name="Eichler E.E."/>
            <person name="Li G.H."/>
            <person name="Liu X."/>
            <person name="Gao L.Z."/>
        </authorList>
    </citation>
    <scope>NUCLEOTIDE SEQUENCE [LARGE SCALE GENOMIC DNA]</scope>
    <source>
        <strain evidence="8">cv. GT1</strain>
        <tissue evidence="7">Leaf</tissue>
    </source>
</reference>
<evidence type="ECO:0000256" key="4">
    <source>
        <dbReference type="ARBA" id="ARBA00022917"/>
    </source>
</evidence>
<dbReference type="Gene3D" id="3.30.160.20">
    <property type="match status" value="1"/>
</dbReference>
<dbReference type="FunFam" id="1.10.10.200:FF:000002">
    <property type="entry name" value="Probable transcriptional regulatory protein CLM62_37755"/>
    <property type="match status" value="1"/>
</dbReference>
<dbReference type="EMBL" id="JAAGAX010000511">
    <property type="protein sequence ID" value="KAF2281904.1"/>
    <property type="molecule type" value="Genomic_DNA"/>
</dbReference>
<dbReference type="Gene3D" id="1.10.10.200">
    <property type="match status" value="1"/>
</dbReference>
<dbReference type="HAMAP" id="MF_00094">
    <property type="entry name" value="Rel_fac_2"/>
    <property type="match status" value="1"/>
</dbReference>
<feature type="region of interest" description="Disordered" evidence="5">
    <location>
        <begin position="1"/>
        <end position="22"/>
    </location>
</feature>
<dbReference type="InterPro" id="IPR005139">
    <property type="entry name" value="PCRF"/>
</dbReference>
<dbReference type="Gene3D" id="1.20.58.410">
    <property type="entry name" value="Release factor"/>
    <property type="match status" value="1"/>
</dbReference>
<dbReference type="Pfam" id="PF00472">
    <property type="entry name" value="RF-1"/>
    <property type="match status" value="1"/>
</dbReference>
<dbReference type="InterPro" id="IPR002876">
    <property type="entry name" value="Transcrip_reg_TACO1-like"/>
</dbReference>
<dbReference type="NCBIfam" id="NF009044">
    <property type="entry name" value="PRK12378.1"/>
    <property type="match status" value="1"/>
</dbReference>
<dbReference type="SMART" id="SM00937">
    <property type="entry name" value="PCRF"/>
    <property type="match status" value="1"/>
</dbReference>
<name>A0A6A6K098_HEVBR</name>
<dbReference type="InterPro" id="IPR049083">
    <property type="entry name" value="TACO1_YebC_N"/>
</dbReference>
<dbReference type="HAMAP" id="MF_00693">
    <property type="entry name" value="Transcrip_reg_TACO1"/>
    <property type="match status" value="1"/>
</dbReference>
<feature type="domain" description="Prokaryotic-type class I peptide chain release factors" evidence="6">
    <location>
        <begin position="476"/>
        <end position="492"/>
    </location>
</feature>
<dbReference type="PANTHER" id="PTHR43116">
    <property type="entry name" value="PEPTIDE CHAIN RELEASE FACTOR 2"/>
    <property type="match status" value="1"/>
</dbReference>
<organism evidence="7 8">
    <name type="scientific">Hevea brasiliensis</name>
    <name type="common">Para rubber tree</name>
    <name type="synonym">Siphonia brasiliensis</name>
    <dbReference type="NCBI Taxonomy" id="3981"/>
    <lineage>
        <taxon>Eukaryota</taxon>
        <taxon>Viridiplantae</taxon>
        <taxon>Streptophyta</taxon>
        <taxon>Embryophyta</taxon>
        <taxon>Tracheophyta</taxon>
        <taxon>Spermatophyta</taxon>
        <taxon>Magnoliopsida</taxon>
        <taxon>eudicotyledons</taxon>
        <taxon>Gunneridae</taxon>
        <taxon>Pentapetalae</taxon>
        <taxon>rosids</taxon>
        <taxon>fabids</taxon>
        <taxon>Malpighiales</taxon>
        <taxon>Euphorbiaceae</taxon>
        <taxon>Crotonoideae</taxon>
        <taxon>Micrandreae</taxon>
        <taxon>Hevea</taxon>
    </lineage>
</organism>
<dbReference type="InterPro" id="IPR029072">
    <property type="entry name" value="YebC-like"/>
</dbReference>